<feature type="domain" description="N-acetyltransferase" evidence="1">
    <location>
        <begin position="10"/>
        <end position="150"/>
    </location>
</feature>
<dbReference type="PANTHER" id="PTHR43792:SF16">
    <property type="entry name" value="N-ACETYLTRANSFERASE DOMAIN-CONTAINING PROTEIN"/>
    <property type="match status" value="1"/>
</dbReference>
<dbReference type="Pfam" id="PF13302">
    <property type="entry name" value="Acetyltransf_3"/>
    <property type="match status" value="1"/>
</dbReference>
<gene>
    <name evidence="2" type="ORF">CUN67_13770</name>
</gene>
<sequence>MTVPRLETPRLILEPLQSSDAIQVQQIFPRWEIVQHLTNAVPWPYPANGASYYIDDIALPAMAAGQAWHWSLRHRSAPETVIGLISLRAGAEDNRGFWLVPEWQGQGLMSEACAVVTDFWFMTLKQPRLRVPKAMDNLASCRISERSGMRLIDTFSKTFVGGEMQAGNWEITREEWLVRQTQKS</sequence>
<dbReference type="AlphaFoldDB" id="A0A6B9G6P4"/>
<proteinExistence type="predicted"/>
<dbReference type="InterPro" id="IPR000182">
    <property type="entry name" value="GNAT_dom"/>
</dbReference>
<name>A0A6B9G6P4_PANCY</name>
<evidence type="ECO:0000313" key="3">
    <source>
        <dbReference type="Proteomes" id="UP000502005"/>
    </source>
</evidence>
<dbReference type="PANTHER" id="PTHR43792">
    <property type="entry name" value="GNAT FAMILY, PUTATIVE (AFU_ORTHOLOGUE AFUA_3G00765)-RELATED-RELATED"/>
    <property type="match status" value="1"/>
</dbReference>
<evidence type="ECO:0000313" key="2">
    <source>
        <dbReference type="EMBL" id="QGY29937.1"/>
    </source>
</evidence>
<dbReference type="Gene3D" id="3.40.630.30">
    <property type="match status" value="1"/>
</dbReference>
<dbReference type="GO" id="GO:0016747">
    <property type="term" value="F:acyltransferase activity, transferring groups other than amino-acyl groups"/>
    <property type="evidence" value="ECO:0007669"/>
    <property type="project" value="InterPro"/>
</dbReference>
<organism evidence="2 3">
    <name type="scientific">Pantoea cypripedii</name>
    <name type="common">Pectobacterium cypripedii</name>
    <name type="synonym">Erwinia cypripedii</name>
    <dbReference type="NCBI Taxonomy" id="55209"/>
    <lineage>
        <taxon>Bacteria</taxon>
        <taxon>Pseudomonadati</taxon>
        <taxon>Pseudomonadota</taxon>
        <taxon>Gammaproteobacteria</taxon>
        <taxon>Enterobacterales</taxon>
        <taxon>Erwiniaceae</taxon>
        <taxon>Pantoea</taxon>
    </lineage>
</organism>
<reference evidence="2 3" key="1">
    <citation type="submission" date="2017-11" db="EMBL/GenBank/DDBJ databases">
        <title>Genome sequence of Pantoea cypripedii NE1.</title>
        <authorList>
            <person name="Nascimento F.X."/>
        </authorList>
    </citation>
    <scope>NUCLEOTIDE SEQUENCE [LARGE SCALE GENOMIC DNA]</scope>
    <source>
        <strain evidence="2 3">NE1</strain>
    </source>
</reference>
<dbReference type="InterPro" id="IPR016181">
    <property type="entry name" value="Acyl_CoA_acyltransferase"/>
</dbReference>
<dbReference type="SUPFAM" id="SSF55729">
    <property type="entry name" value="Acyl-CoA N-acyltransferases (Nat)"/>
    <property type="match status" value="1"/>
</dbReference>
<dbReference type="EMBL" id="CP024768">
    <property type="protein sequence ID" value="QGY29937.1"/>
    <property type="molecule type" value="Genomic_DNA"/>
</dbReference>
<dbReference type="RefSeq" id="WP_208715871.1">
    <property type="nucleotide sequence ID" value="NZ_CP024768.1"/>
</dbReference>
<dbReference type="InterPro" id="IPR051531">
    <property type="entry name" value="N-acetyltransferase"/>
</dbReference>
<evidence type="ECO:0000259" key="1">
    <source>
        <dbReference type="Pfam" id="PF13302"/>
    </source>
</evidence>
<accession>A0A6B9G6P4</accession>
<protein>
    <submittedName>
        <fullName evidence="2">GNAT family N-acetyltransferase</fullName>
    </submittedName>
</protein>
<keyword evidence="2" id="KW-0808">Transferase</keyword>
<dbReference type="Proteomes" id="UP000502005">
    <property type="component" value="Chromosome"/>
</dbReference>